<name>A0A644Z834_9ZZZZ</name>
<evidence type="ECO:0000256" key="1">
    <source>
        <dbReference type="SAM" id="Phobius"/>
    </source>
</evidence>
<keyword evidence="1" id="KW-0472">Membrane</keyword>
<keyword evidence="1" id="KW-1133">Transmembrane helix</keyword>
<comment type="caution">
    <text evidence="2">The sequence shown here is derived from an EMBL/GenBank/DDBJ whole genome shotgun (WGS) entry which is preliminary data.</text>
</comment>
<evidence type="ECO:0000313" key="2">
    <source>
        <dbReference type="EMBL" id="MPM36161.1"/>
    </source>
</evidence>
<gene>
    <name evidence="2" type="ORF">SDC9_82756</name>
</gene>
<reference evidence="2" key="1">
    <citation type="submission" date="2019-08" db="EMBL/GenBank/DDBJ databases">
        <authorList>
            <person name="Kucharzyk K."/>
            <person name="Murdoch R.W."/>
            <person name="Higgins S."/>
            <person name="Loffler F."/>
        </authorList>
    </citation>
    <scope>NUCLEOTIDE SEQUENCE</scope>
</reference>
<dbReference type="AlphaFoldDB" id="A0A644Z834"/>
<organism evidence="2">
    <name type="scientific">bioreactor metagenome</name>
    <dbReference type="NCBI Taxonomy" id="1076179"/>
    <lineage>
        <taxon>unclassified sequences</taxon>
        <taxon>metagenomes</taxon>
        <taxon>ecological metagenomes</taxon>
    </lineage>
</organism>
<proteinExistence type="predicted"/>
<sequence>MEQGWSGRITALEERVSSNIRRIGALEQSQETLRRLATAVEVLATKQETVAESVARLGEKMDALERRPGKRWDGLVDKVLLILAGAFVTFLLTRGGTI</sequence>
<accession>A0A644Z834</accession>
<protein>
    <submittedName>
        <fullName evidence="2">Uncharacterized protein</fullName>
    </submittedName>
</protein>
<keyword evidence="1" id="KW-0812">Transmembrane</keyword>
<feature type="transmembrane region" description="Helical" evidence="1">
    <location>
        <begin position="75"/>
        <end position="93"/>
    </location>
</feature>
<dbReference type="EMBL" id="VSSQ01007518">
    <property type="protein sequence ID" value="MPM36161.1"/>
    <property type="molecule type" value="Genomic_DNA"/>
</dbReference>